<keyword evidence="4" id="KW-0067">ATP-binding</keyword>
<dbReference type="Proteomes" id="UP000559027">
    <property type="component" value="Unassembled WGS sequence"/>
</dbReference>
<dbReference type="PANTHER" id="PTHR44329">
    <property type="entry name" value="SERINE/THREONINE-PROTEIN KINASE TNNI3K-RELATED"/>
    <property type="match status" value="1"/>
</dbReference>
<evidence type="ECO:0000256" key="2">
    <source>
        <dbReference type="ARBA" id="ARBA00022741"/>
    </source>
</evidence>
<evidence type="ECO:0000256" key="3">
    <source>
        <dbReference type="ARBA" id="ARBA00022777"/>
    </source>
</evidence>
<evidence type="ECO:0000259" key="5">
    <source>
        <dbReference type="PROSITE" id="PS50011"/>
    </source>
</evidence>
<dbReference type="GO" id="GO:0004674">
    <property type="term" value="F:protein serine/threonine kinase activity"/>
    <property type="evidence" value="ECO:0007669"/>
    <property type="project" value="TreeGrafter"/>
</dbReference>
<dbReference type="InterPro" id="IPR000719">
    <property type="entry name" value="Prot_kinase_dom"/>
</dbReference>
<gene>
    <name evidence="6" type="ORF">D9756_008158</name>
</gene>
<proteinExistence type="predicted"/>
<comment type="caution">
    <text evidence="6">The sequence shown here is derived from an EMBL/GenBank/DDBJ whole genome shotgun (WGS) entry which is preliminary data.</text>
</comment>
<dbReference type="OrthoDB" id="4062651at2759"/>
<reference evidence="6 7" key="1">
    <citation type="journal article" date="2020" name="ISME J.">
        <title>Uncovering the hidden diversity of litter-decomposition mechanisms in mushroom-forming fungi.</title>
        <authorList>
            <person name="Floudas D."/>
            <person name="Bentzer J."/>
            <person name="Ahren D."/>
            <person name="Johansson T."/>
            <person name="Persson P."/>
            <person name="Tunlid A."/>
        </authorList>
    </citation>
    <scope>NUCLEOTIDE SEQUENCE [LARGE SCALE GENOMIC DNA]</scope>
    <source>
        <strain evidence="6 7">CBS 146.42</strain>
    </source>
</reference>
<dbReference type="AlphaFoldDB" id="A0A8H5D060"/>
<dbReference type="GO" id="GO:0005524">
    <property type="term" value="F:ATP binding"/>
    <property type="evidence" value="ECO:0007669"/>
    <property type="project" value="UniProtKB-KW"/>
</dbReference>
<dbReference type="EMBL" id="JAACJO010000013">
    <property type="protein sequence ID" value="KAF5351075.1"/>
    <property type="molecule type" value="Genomic_DNA"/>
</dbReference>
<dbReference type="InterPro" id="IPR011009">
    <property type="entry name" value="Kinase-like_dom_sf"/>
</dbReference>
<evidence type="ECO:0000256" key="4">
    <source>
        <dbReference type="ARBA" id="ARBA00022840"/>
    </source>
</evidence>
<dbReference type="Pfam" id="PF07714">
    <property type="entry name" value="PK_Tyr_Ser-Thr"/>
    <property type="match status" value="1"/>
</dbReference>
<evidence type="ECO:0000313" key="7">
    <source>
        <dbReference type="Proteomes" id="UP000559027"/>
    </source>
</evidence>
<protein>
    <recommendedName>
        <fullName evidence="5">Protein kinase domain-containing protein</fullName>
    </recommendedName>
</protein>
<dbReference type="InterPro" id="IPR051681">
    <property type="entry name" value="Ser/Thr_Kinases-Pseudokinases"/>
</dbReference>
<name>A0A8H5D060_9AGAR</name>
<dbReference type="PROSITE" id="PS50011">
    <property type="entry name" value="PROTEIN_KINASE_DOM"/>
    <property type="match status" value="1"/>
</dbReference>
<dbReference type="PANTHER" id="PTHR44329:SF288">
    <property type="entry name" value="MITOGEN-ACTIVATED PROTEIN KINASE KINASE KINASE 20"/>
    <property type="match status" value="1"/>
</dbReference>
<dbReference type="Gene3D" id="1.10.510.10">
    <property type="entry name" value="Transferase(Phosphotransferase) domain 1"/>
    <property type="match status" value="1"/>
</dbReference>
<organism evidence="6 7">
    <name type="scientific">Leucocoprinus leucothites</name>
    <dbReference type="NCBI Taxonomy" id="201217"/>
    <lineage>
        <taxon>Eukaryota</taxon>
        <taxon>Fungi</taxon>
        <taxon>Dikarya</taxon>
        <taxon>Basidiomycota</taxon>
        <taxon>Agaricomycotina</taxon>
        <taxon>Agaricomycetes</taxon>
        <taxon>Agaricomycetidae</taxon>
        <taxon>Agaricales</taxon>
        <taxon>Agaricineae</taxon>
        <taxon>Agaricaceae</taxon>
        <taxon>Leucocoprinus</taxon>
    </lineage>
</organism>
<dbReference type="InterPro" id="IPR001245">
    <property type="entry name" value="Ser-Thr/Tyr_kinase_cat_dom"/>
</dbReference>
<evidence type="ECO:0000313" key="6">
    <source>
        <dbReference type="EMBL" id="KAF5351075.1"/>
    </source>
</evidence>
<sequence>MIEDMTEMLATATLTESSNVLWSAPEVMNGAPPTKEADVYSFSMVILELLTGQYPFTERKQLAAVIRAVIDHVQPKRPTVTLVQNWLTDELWVLMQRCWSSAITSRPTMEVIAAELEQMEKAIETESILVVVCV</sequence>
<keyword evidence="7" id="KW-1185">Reference proteome</keyword>
<keyword evidence="2" id="KW-0547">Nucleotide-binding</keyword>
<keyword evidence="3" id="KW-0418">Kinase</keyword>
<accession>A0A8H5D060</accession>
<evidence type="ECO:0000256" key="1">
    <source>
        <dbReference type="ARBA" id="ARBA00022679"/>
    </source>
</evidence>
<feature type="domain" description="Protein kinase" evidence="5">
    <location>
        <begin position="1"/>
        <end position="123"/>
    </location>
</feature>
<dbReference type="SUPFAM" id="SSF56112">
    <property type="entry name" value="Protein kinase-like (PK-like)"/>
    <property type="match status" value="1"/>
</dbReference>
<keyword evidence="1" id="KW-0808">Transferase</keyword>